<feature type="region of interest" description="Disordered" evidence="2">
    <location>
        <begin position="743"/>
        <end position="811"/>
    </location>
</feature>
<feature type="coiled-coil region" evidence="1">
    <location>
        <begin position="536"/>
        <end position="563"/>
    </location>
</feature>
<evidence type="ECO:0000313" key="4">
    <source>
        <dbReference type="Proteomes" id="UP001232148"/>
    </source>
</evidence>
<dbReference type="GO" id="GO:0007076">
    <property type="term" value="P:mitotic chromosome condensation"/>
    <property type="evidence" value="ECO:0007669"/>
    <property type="project" value="TreeGrafter"/>
</dbReference>
<reference evidence="3" key="1">
    <citation type="submission" date="2021-06" db="EMBL/GenBank/DDBJ databases">
        <title>Comparative genomics, transcriptomics and evolutionary studies reveal genomic signatures of adaptation to plant cell wall in hemibiotrophic fungi.</title>
        <authorList>
            <consortium name="DOE Joint Genome Institute"/>
            <person name="Baroncelli R."/>
            <person name="Diaz J.F."/>
            <person name="Benocci T."/>
            <person name="Peng M."/>
            <person name="Battaglia E."/>
            <person name="Haridas S."/>
            <person name="Andreopoulos W."/>
            <person name="Labutti K."/>
            <person name="Pangilinan J."/>
            <person name="Floch G.L."/>
            <person name="Makela M.R."/>
            <person name="Henrissat B."/>
            <person name="Grigoriev I.V."/>
            <person name="Crouch J.A."/>
            <person name="De Vries R.P."/>
            <person name="Sukno S.A."/>
            <person name="Thon M.R."/>
        </authorList>
    </citation>
    <scope>NUCLEOTIDE SEQUENCE</scope>
    <source>
        <strain evidence="3">MAFF235873</strain>
    </source>
</reference>
<feature type="compositionally biased region" description="Polar residues" evidence="2">
    <location>
        <begin position="60"/>
        <end position="71"/>
    </location>
</feature>
<feature type="region of interest" description="Disordered" evidence="2">
    <location>
        <begin position="243"/>
        <end position="321"/>
    </location>
</feature>
<feature type="compositionally biased region" description="Low complexity" evidence="2">
    <location>
        <begin position="763"/>
        <end position="790"/>
    </location>
</feature>
<dbReference type="PANTHER" id="PTHR43941">
    <property type="entry name" value="STRUCTURAL MAINTENANCE OF CHROMOSOMES PROTEIN 2"/>
    <property type="match status" value="1"/>
</dbReference>
<evidence type="ECO:0000256" key="1">
    <source>
        <dbReference type="SAM" id="Coils"/>
    </source>
</evidence>
<keyword evidence="1" id="KW-0175">Coiled coil</keyword>
<feature type="compositionally biased region" description="Polar residues" evidence="2">
    <location>
        <begin position="361"/>
        <end position="378"/>
    </location>
</feature>
<name>A0AAD9LTV7_9PEZI</name>
<feature type="compositionally biased region" description="Polar residues" evidence="2">
    <location>
        <begin position="131"/>
        <end position="143"/>
    </location>
</feature>
<sequence>MPGNDGKPSPVDREDVDIPGDNDQDRPTPSDAADHGASAPGSEQENVSGDIANPPAETGGKQNTPSTTDEATAQEKDASAKDRDATPLPRQARPDEDEDADAEPRSTSAVQTGDPRWFPSAGAEALPSALSDDTASSSRQTGTEMRDSEGREHADIPAPREGGPRPGDPAASSPGDTAFTLGEEDEGLKNVSNLVSHAVPGPGFEANPRPLPPIPQAHGAAIPELPATDDHDLLPSLMARGSATPFSASGLASSRETGRYAERESSGWNIPDGRLEEGVPASMLGTDVPASLTVPGPGRAPEETQGGLPSENPSPGQVESQPNIVIHTPIPTRPMEFAILRSTACAPESLASNPPYPTTPPFRQQSRASSQGTATPTQDRFRAYKLEPPRQGRGFDHRRIRAPDPGTSARTHLFVTPQLLRTAEQERIIKAYNMAFDVTLDSAKTLLSKLHRYPGHTRDIAAQLRKLEFEAATGESMSEEEYYALFDLETSNDGMLSGLLEWMQGRNWIKVPFVNRIIHQVCRLMFTSAEEEARLRLRSQRDCDLLRRKLEAAEENAAMERAQNSWQRMDAAVRTQHLFAKANADGFRQPNDVERNCDRDAGIWDPLSLRFTSLLRARDDVEDGIEKRQGQIFDEDLNKLESIYRDLATLNKRTSDFMSVRNQKAEDPQLFKSNNRGTMEFLRFLSKDINDEERVRQSVTAKFLDIASCRMQSRGRRGFMLGQGVEDLPEPSIPAFLSPEMLSSESMSPLPQDPVPEGGPGSSGPASSQSSYKSPASSAASPSSPSQGLAYPPTDSYHTQANQPGADLGPDVTELSKKAQLMRPRGSCTRCQMLEKALEVGQKQIGECRRENQAQSNEVERLQQIIRAIDDKDMQAAFKHMDGYQDMVRADLRQALQFVLLVLGMEGQRARDETKALEASLQVWQGGKSMDNVVAELKPMARSVRQLATAVSDVVSRLTGQLEKVDSEKEVRLQLLNENDSQRRSLERLRKEMKDMEANATEAAKTIELQMQEESDRLKDQIRKCESEIKVLRKEHEEREKDAPQTADSSIQDLKDQLEKKETELSKLKAEKKGLEEQLKVTRDKLEALSKATEKKDEQVKDLEKHIKHLLIQLKAQDDAAKWYWGPHRQKNDANFENQDGDKIVHLRTELFKELGKSDSKPHQKFNTDIREWMPSLIRGVIWPKNTSAAKQAHDEDSKMFWRVAAFSRMRGEAVAALKRGDLEDASERLESLQVWNTKMGPWESEAQKAEVLRSINFLSSYVNLELRKAEGFSKGSSEKLMTARQFFSQGLHFPETDGHRSWAFMRNHLDCQLGRSGEEKPVCECEYKQRICAKHKRGGAKYHNFMEMEEEEEEEDGDAQEPVIELTQEAYRSLRNHAFTVGGQDG</sequence>
<dbReference type="Proteomes" id="UP001232148">
    <property type="component" value="Unassembled WGS sequence"/>
</dbReference>
<dbReference type="GO" id="GO:0003682">
    <property type="term" value="F:chromatin binding"/>
    <property type="evidence" value="ECO:0007669"/>
    <property type="project" value="TreeGrafter"/>
</dbReference>
<gene>
    <name evidence="3" type="ORF">LX32DRAFT_632285</name>
</gene>
<feature type="compositionally biased region" description="Basic and acidic residues" evidence="2">
    <location>
        <begin position="256"/>
        <end position="265"/>
    </location>
</feature>
<organism evidence="3 4">
    <name type="scientific">Colletotrichum zoysiae</name>
    <dbReference type="NCBI Taxonomy" id="1216348"/>
    <lineage>
        <taxon>Eukaryota</taxon>
        <taxon>Fungi</taxon>
        <taxon>Dikarya</taxon>
        <taxon>Ascomycota</taxon>
        <taxon>Pezizomycotina</taxon>
        <taxon>Sordariomycetes</taxon>
        <taxon>Hypocreomycetidae</taxon>
        <taxon>Glomerellales</taxon>
        <taxon>Glomerellaceae</taxon>
        <taxon>Colletotrichum</taxon>
        <taxon>Colletotrichum graminicola species complex</taxon>
    </lineage>
</organism>
<evidence type="ECO:0000256" key="2">
    <source>
        <dbReference type="SAM" id="MobiDB-lite"/>
    </source>
</evidence>
<comment type="caution">
    <text evidence="3">The sequence shown here is derived from an EMBL/GenBank/DDBJ whole genome shotgun (WGS) entry which is preliminary data.</text>
</comment>
<feature type="region of interest" description="Disordered" evidence="2">
    <location>
        <begin position="1"/>
        <end position="221"/>
    </location>
</feature>
<feature type="compositionally biased region" description="Basic and acidic residues" evidence="2">
    <location>
        <begin position="23"/>
        <end position="34"/>
    </location>
</feature>
<dbReference type="GO" id="GO:0000796">
    <property type="term" value="C:condensin complex"/>
    <property type="evidence" value="ECO:0007669"/>
    <property type="project" value="TreeGrafter"/>
</dbReference>
<feature type="coiled-coil region" evidence="1">
    <location>
        <begin position="972"/>
        <end position="1106"/>
    </location>
</feature>
<dbReference type="GO" id="GO:0000785">
    <property type="term" value="C:chromatin"/>
    <property type="evidence" value="ECO:0007669"/>
    <property type="project" value="TreeGrafter"/>
</dbReference>
<feature type="compositionally biased region" description="Basic and acidic residues" evidence="2">
    <location>
        <begin position="73"/>
        <end position="85"/>
    </location>
</feature>
<feature type="compositionally biased region" description="Basic and acidic residues" evidence="2">
    <location>
        <begin position="379"/>
        <end position="397"/>
    </location>
</feature>
<accession>A0AAD9LTV7</accession>
<proteinExistence type="predicted"/>
<feature type="region of interest" description="Disordered" evidence="2">
    <location>
        <begin position="348"/>
        <end position="408"/>
    </location>
</feature>
<keyword evidence="4" id="KW-1185">Reference proteome</keyword>
<feature type="coiled-coil region" evidence="1">
    <location>
        <begin position="845"/>
        <end position="872"/>
    </location>
</feature>
<dbReference type="EMBL" id="MU843146">
    <property type="protein sequence ID" value="KAK2021014.1"/>
    <property type="molecule type" value="Genomic_DNA"/>
</dbReference>
<feature type="compositionally biased region" description="Basic and acidic residues" evidence="2">
    <location>
        <begin position="144"/>
        <end position="155"/>
    </location>
</feature>
<feature type="compositionally biased region" description="Polar residues" evidence="2">
    <location>
        <begin position="244"/>
        <end position="255"/>
    </location>
</feature>
<feature type="compositionally biased region" description="Polar residues" evidence="2">
    <location>
        <begin position="311"/>
        <end position="321"/>
    </location>
</feature>
<dbReference type="GO" id="GO:0000793">
    <property type="term" value="C:condensed chromosome"/>
    <property type="evidence" value="ECO:0007669"/>
    <property type="project" value="TreeGrafter"/>
</dbReference>
<evidence type="ECO:0000313" key="3">
    <source>
        <dbReference type="EMBL" id="KAK2021014.1"/>
    </source>
</evidence>
<protein>
    <submittedName>
        <fullName evidence="3">Uncharacterized protein</fullName>
    </submittedName>
</protein>
<dbReference type="PANTHER" id="PTHR43941:SF1">
    <property type="entry name" value="STRUCTURAL MAINTENANCE OF CHROMOSOMES PROTEIN 2"/>
    <property type="match status" value="1"/>
</dbReference>